<feature type="binding site" evidence="15">
    <location>
        <position position="51"/>
    </location>
    <ligand>
        <name>[2Fe-2S] cluster</name>
        <dbReference type="ChEBI" id="CHEBI:190135"/>
    </ligand>
</feature>
<gene>
    <name evidence="15" type="primary">ilvD</name>
    <name evidence="18" type="ORF">GCM10010994_25340</name>
</gene>
<evidence type="ECO:0000256" key="1">
    <source>
        <dbReference type="ARBA" id="ARBA00001946"/>
    </source>
</evidence>
<evidence type="ECO:0000259" key="16">
    <source>
        <dbReference type="Pfam" id="PF00920"/>
    </source>
</evidence>
<organism evidence="18 19">
    <name type="scientific">Chelatococcus reniformis</name>
    <dbReference type="NCBI Taxonomy" id="1494448"/>
    <lineage>
        <taxon>Bacteria</taxon>
        <taxon>Pseudomonadati</taxon>
        <taxon>Pseudomonadota</taxon>
        <taxon>Alphaproteobacteria</taxon>
        <taxon>Hyphomicrobiales</taxon>
        <taxon>Chelatococcaceae</taxon>
        <taxon>Chelatococcus</taxon>
    </lineage>
</organism>
<evidence type="ECO:0000313" key="19">
    <source>
        <dbReference type="Proteomes" id="UP000637002"/>
    </source>
</evidence>
<dbReference type="InterPro" id="IPR056740">
    <property type="entry name" value="ILV_EDD_C"/>
</dbReference>
<keyword evidence="5 15" id="KW-0479">Metal-binding</keyword>
<dbReference type="Proteomes" id="UP000637002">
    <property type="component" value="Unassembled WGS sequence"/>
</dbReference>
<dbReference type="NCBIfam" id="NF002068">
    <property type="entry name" value="PRK00911.1"/>
    <property type="match status" value="1"/>
</dbReference>
<keyword evidence="8 15" id="KW-0411">Iron-sulfur</keyword>
<dbReference type="GO" id="GO:0009099">
    <property type="term" value="P:L-valine biosynthetic process"/>
    <property type="evidence" value="ECO:0007669"/>
    <property type="project" value="UniProtKB-UniRule"/>
</dbReference>
<comment type="pathway">
    <text evidence="13 15">Amino-acid biosynthesis; L-isoleucine biosynthesis; L-isoleucine from 2-oxobutanoate: step 3/4.</text>
</comment>
<dbReference type="PROSITE" id="PS00886">
    <property type="entry name" value="ILVD_EDD_1"/>
    <property type="match status" value="1"/>
</dbReference>
<comment type="catalytic activity">
    <reaction evidence="11">
        <text>(2R)-2,3-dihydroxy-3-methylbutanoate = 3-methyl-2-oxobutanoate + H2O</text>
        <dbReference type="Rhea" id="RHEA:24809"/>
        <dbReference type="ChEBI" id="CHEBI:11851"/>
        <dbReference type="ChEBI" id="CHEBI:15377"/>
        <dbReference type="ChEBI" id="CHEBI:49072"/>
        <dbReference type="EC" id="4.2.1.9"/>
    </reaction>
    <physiologicalReaction direction="left-to-right" evidence="11">
        <dbReference type="Rhea" id="RHEA:24810"/>
    </physiologicalReaction>
</comment>
<comment type="catalytic activity">
    <reaction evidence="15">
        <text>(2R,3R)-2,3-dihydroxy-3-methylpentanoate = (S)-3-methyl-2-oxopentanoate + H2O</text>
        <dbReference type="Rhea" id="RHEA:27694"/>
        <dbReference type="ChEBI" id="CHEBI:15377"/>
        <dbReference type="ChEBI" id="CHEBI:35146"/>
        <dbReference type="ChEBI" id="CHEBI:49258"/>
        <dbReference type="EC" id="4.2.1.9"/>
    </reaction>
</comment>
<evidence type="ECO:0000256" key="4">
    <source>
        <dbReference type="ARBA" id="ARBA00022714"/>
    </source>
</evidence>
<dbReference type="SUPFAM" id="SSF143975">
    <property type="entry name" value="IlvD/EDD N-terminal domain-like"/>
    <property type="match status" value="1"/>
</dbReference>
<dbReference type="EC" id="4.2.1.9" evidence="14 15"/>
<feature type="modified residue" description="N6-carboxylysine" evidence="15">
    <location>
        <position position="123"/>
    </location>
</feature>
<comment type="cofactor">
    <cofactor evidence="15">
        <name>[2Fe-2S] cluster</name>
        <dbReference type="ChEBI" id="CHEBI:190135"/>
    </cofactor>
    <text evidence="15">Binds 1 [2Fe-2S] cluster per subunit. This cluster acts as a Lewis acid cofactor.</text>
</comment>
<comment type="caution">
    <text evidence="15">Lacks conserved residue(s) required for the propagation of feature annotation.</text>
</comment>
<feature type="active site" description="Proton acceptor" evidence="15">
    <location>
        <position position="469"/>
    </location>
</feature>
<feature type="binding site" evidence="15">
    <location>
        <position position="122"/>
    </location>
    <ligand>
        <name>Mg(2+)</name>
        <dbReference type="ChEBI" id="CHEBI:18420"/>
    </ligand>
</feature>
<keyword evidence="10 15" id="KW-0100">Branched-chain amino acid biosynthesis</keyword>
<evidence type="ECO:0000256" key="10">
    <source>
        <dbReference type="ARBA" id="ARBA00023304"/>
    </source>
</evidence>
<dbReference type="InterPro" id="IPR037237">
    <property type="entry name" value="IlvD/EDD_N"/>
</dbReference>
<dbReference type="PANTHER" id="PTHR21000:SF5">
    <property type="entry name" value="DIHYDROXY-ACID DEHYDRATASE, MITOCHONDRIAL"/>
    <property type="match status" value="1"/>
</dbReference>
<comment type="caution">
    <text evidence="18">The sequence shown here is derived from an EMBL/GenBank/DDBJ whole genome shotgun (WGS) entry which is preliminary data.</text>
</comment>
<keyword evidence="6 15" id="KW-0460">Magnesium</keyword>
<feature type="domain" description="Dihydroxy-acid/6-phosphogluconate dehydratase C-terminal" evidence="17">
    <location>
        <begin position="361"/>
        <end position="550"/>
    </location>
</feature>
<dbReference type="GO" id="GO:0051537">
    <property type="term" value="F:2 iron, 2 sulfur cluster binding"/>
    <property type="evidence" value="ECO:0007669"/>
    <property type="project" value="UniProtKB-UniRule"/>
</dbReference>
<dbReference type="Pfam" id="PF24877">
    <property type="entry name" value="ILV_EDD_C"/>
    <property type="match status" value="1"/>
</dbReference>
<keyword evidence="7 15" id="KW-0408">Iron</keyword>
<evidence type="ECO:0000256" key="6">
    <source>
        <dbReference type="ARBA" id="ARBA00022842"/>
    </source>
</evidence>
<evidence type="ECO:0000256" key="15">
    <source>
        <dbReference type="HAMAP-Rule" id="MF_00012"/>
    </source>
</evidence>
<keyword evidence="4 15" id="KW-0001">2Fe-2S</keyword>
<protein>
    <recommendedName>
        <fullName evidence="14 15">Dihydroxy-acid dehydratase</fullName>
        <shortName evidence="15">DAD</shortName>
        <ecNumber evidence="14 15">4.2.1.9</ecNumber>
    </recommendedName>
</protein>
<dbReference type="GO" id="GO:0000287">
    <property type="term" value="F:magnesium ion binding"/>
    <property type="evidence" value="ECO:0007669"/>
    <property type="project" value="UniProtKB-UniRule"/>
</dbReference>
<comment type="similarity">
    <text evidence="2 15">Belongs to the IlvD/Edd family.</text>
</comment>
<dbReference type="EMBL" id="BMGG01000004">
    <property type="protein sequence ID" value="GGC65668.1"/>
    <property type="molecule type" value="Genomic_DNA"/>
</dbReference>
<evidence type="ECO:0000256" key="8">
    <source>
        <dbReference type="ARBA" id="ARBA00023014"/>
    </source>
</evidence>
<evidence type="ECO:0000256" key="2">
    <source>
        <dbReference type="ARBA" id="ARBA00006486"/>
    </source>
</evidence>
<dbReference type="HAMAP" id="MF_00012">
    <property type="entry name" value="IlvD"/>
    <property type="match status" value="1"/>
</dbReference>
<evidence type="ECO:0000256" key="3">
    <source>
        <dbReference type="ARBA" id="ARBA00022605"/>
    </source>
</evidence>
<name>A0A916UAE1_9HYPH</name>
<feature type="binding site" description="via carbamate group" evidence="15">
    <location>
        <position position="123"/>
    </location>
    <ligand>
        <name>Mg(2+)</name>
        <dbReference type="ChEBI" id="CHEBI:18420"/>
    </ligand>
</feature>
<keyword evidence="9 15" id="KW-0456">Lyase</keyword>
<evidence type="ECO:0000256" key="7">
    <source>
        <dbReference type="ARBA" id="ARBA00023004"/>
    </source>
</evidence>
<dbReference type="Gene3D" id="3.50.30.80">
    <property type="entry name" value="IlvD/EDD C-terminal domain-like"/>
    <property type="match status" value="1"/>
</dbReference>
<dbReference type="InterPro" id="IPR020558">
    <property type="entry name" value="DiOHA_6PGluconate_deHydtase_CS"/>
</dbReference>
<dbReference type="InterPro" id="IPR050165">
    <property type="entry name" value="DHAD_IlvD/Edd"/>
</dbReference>
<keyword evidence="19" id="KW-1185">Reference proteome</keyword>
<evidence type="ECO:0000256" key="5">
    <source>
        <dbReference type="ARBA" id="ARBA00022723"/>
    </source>
</evidence>
<evidence type="ECO:0000256" key="12">
    <source>
        <dbReference type="ARBA" id="ARBA00029436"/>
    </source>
</evidence>
<dbReference type="PANTHER" id="PTHR21000">
    <property type="entry name" value="DIHYDROXY-ACID DEHYDRATASE DAD"/>
    <property type="match status" value="1"/>
</dbReference>
<comment type="cofactor">
    <cofactor evidence="1 15">
        <name>Mg(2+)</name>
        <dbReference type="ChEBI" id="CHEBI:18420"/>
    </cofactor>
</comment>
<dbReference type="FunFam" id="3.50.30.80:FF:000001">
    <property type="entry name" value="Dihydroxy-acid dehydratase"/>
    <property type="match status" value="1"/>
</dbReference>
<proteinExistence type="inferred from homology"/>
<dbReference type="Pfam" id="PF00920">
    <property type="entry name" value="ILVD_EDD_N"/>
    <property type="match status" value="1"/>
</dbReference>
<comment type="subunit">
    <text evidence="15">Homodimer.</text>
</comment>
<dbReference type="InterPro" id="IPR000581">
    <property type="entry name" value="ILV_EDD_N"/>
</dbReference>
<dbReference type="SUPFAM" id="SSF52016">
    <property type="entry name" value="LeuD/IlvD-like"/>
    <property type="match status" value="1"/>
</dbReference>
<reference evidence="18" key="1">
    <citation type="journal article" date="2014" name="Int. J. Syst. Evol. Microbiol.">
        <title>Complete genome sequence of Corynebacterium casei LMG S-19264T (=DSM 44701T), isolated from a smear-ripened cheese.</title>
        <authorList>
            <consortium name="US DOE Joint Genome Institute (JGI-PGF)"/>
            <person name="Walter F."/>
            <person name="Albersmeier A."/>
            <person name="Kalinowski J."/>
            <person name="Ruckert C."/>
        </authorList>
    </citation>
    <scope>NUCLEOTIDE SEQUENCE</scope>
    <source>
        <strain evidence="18">CGMCC 1.12919</strain>
    </source>
</reference>
<reference evidence="18" key="2">
    <citation type="submission" date="2020-09" db="EMBL/GenBank/DDBJ databases">
        <authorList>
            <person name="Sun Q."/>
            <person name="Zhou Y."/>
        </authorList>
    </citation>
    <scope>NUCLEOTIDE SEQUENCE</scope>
    <source>
        <strain evidence="18">CGMCC 1.12919</strain>
    </source>
</reference>
<keyword evidence="3 15" id="KW-0028">Amino-acid biosynthesis</keyword>
<feature type="binding site" evidence="15">
    <location>
        <position position="443"/>
    </location>
    <ligand>
        <name>Mg(2+)</name>
        <dbReference type="ChEBI" id="CHEBI:18420"/>
    </ligand>
</feature>
<evidence type="ECO:0000259" key="17">
    <source>
        <dbReference type="Pfam" id="PF24877"/>
    </source>
</evidence>
<evidence type="ECO:0000256" key="11">
    <source>
        <dbReference type="ARBA" id="ARBA00029304"/>
    </source>
</evidence>
<dbReference type="GO" id="GO:0009097">
    <property type="term" value="P:isoleucine biosynthetic process"/>
    <property type="evidence" value="ECO:0007669"/>
    <property type="project" value="UniProtKB-UniRule"/>
</dbReference>
<comment type="function">
    <text evidence="15">Functions in the biosynthesis of branched-chain amino acids. Catalyzes the dehydration of (2R,3R)-2,3-dihydroxy-3-methylpentanoate (2,3-dihydroxy-3-methylvalerate) into 2-oxo-3-methylpentanoate (2-oxo-3-methylvalerate) and of (2R)-2,3-dihydroxy-3-methylbutanoate (2,3-dihydroxyisovalerate) into 2-oxo-3-methylbutanoate (2-oxoisovalerate), the penultimate precursor to L-isoleucine and L-valine, respectively.</text>
</comment>
<evidence type="ECO:0000256" key="9">
    <source>
        <dbReference type="ARBA" id="ARBA00023239"/>
    </source>
</evidence>
<comment type="pathway">
    <text evidence="12 15">Amino-acid biosynthesis; L-valine biosynthesis; L-valine from pyruvate: step 3/4.</text>
</comment>
<dbReference type="AlphaFoldDB" id="A0A916UAE1"/>
<dbReference type="NCBIfam" id="TIGR00110">
    <property type="entry name" value="ilvD"/>
    <property type="match status" value="1"/>
</dbReference>
<accession>A0A916UAE1</accession>
<dbReference type="RefSeq" id="WP_188609522.1">
    <property type="nucleotide sequence ID" value="NZ_BMGG01000004.1"/>
</dbReference>
<feature type="binding site" evidence="15">
    <location>
        <position position="83"/>
    </location>
    <ligand>
        <name>Mg(2+)</name>
        <dbReference type="ChEBI" id="CHEBI:18420"/>
    </ligand>
</feature>
<dbReference type="InterPro" id="IPR004404">
    <property type="entry name" value="DihydroxyA_deHydtase"/>
</dbReference>
<feature type="domain" description="Dihydroxy-acid/6-phosphogluconate dehydratase N-terminal" evidence="16">
    <location>
        <begin position="36"/>
        <end position="349"/>
    </location>
</feature>
<evidence type="ECO:0000313" key="18">
    <source>
        <dbReference type="EMBL" id="GGC65668.1"/>
    </source>
</evidence>
<evidence type="ECO:0000256" key="13">
    <source>
        <dbReference type="ARBA" id="ARBA00029437"/>
    </source>
</evidence>
<evidence type="ECO:0000256" key="14">
    <source>
        <dbReference type="ARBA" id="ARBA00029490"/>
    </source>
</evidence>
<sequence>MPPYPKPRSSALTARTSFGPRAMLRAAGLGPADFDKPIVGIANTWSGAMPCNMHLRELSARVAAGIRDAGGIPLEVNTVAVSDGVLAVGGASLVSREVIADSIELAASAYAFDAMVAIGACDKTNPGCVMAMARLNIPAVYLYGGSIAPGRFRGADVTIQTVAEMAGALAAGTASAEDMDELVDAACPGPGACGGMFTANTMGSAIEAMGLTVANCTSAPAVDSRRTDLAYETGTLALQILARNVRPRDVITREALHNAIGVVAAMGGSTNAVLHLLAIAHEAGVELKLEDFQDISDRTPHLGNFTPSGAYNMRDLHEIGGVPVVMRTLLDAGLLSGAATSVDGRTLAERLDGVTLPADQDIVAPVAAPRHPTGGWVVLRGDMAPDGAVLKATGTELRRHVGRARVFEDEPSAYAALMARLIEAGDTIVIRNEGPAGGPGMRETARVTAALVGFGFKDSVALVTDGRFSGISHGLAIGHVSPEAAAGGPIALVQEGDTITIDLDARRIDLDVPREELASRRSAWRPQPRTASSSVFAKYARNVASASFGAVTSTGPGGAEHG</sequence>
<dbReference type="GO" id="GO:0004160">
    <property type="term" value="F:dihydroxy-acid dehydratase activity"/>
    <property type="evidence" value="ECO:0007669"/>
    <property type="project" value="UniProtKB-UniRule"/>
</dbReference>
<dbReference type="InterPro" id="IPR042096">
    <property type="entry name" value="Dihydro-acid_dehy_C"/>
</dbReference>